<reference evidence="4 5" key="1">
    <citation type="journal article" date="2013" name="Genome Biol.">
        <title>Genome of Acanthamoeba castellanii highlights extensive lateral gene transfer and early evolution of tyrosine kinase signaling.</title>
        <authorList>
            <person name="Clarke M."/>
            <person name="Lohan A.J."/>
            <person name="Liu B."/>
            <person name="Lagkouvardos I."/>
            <person name="Roy S."/>
            <person name="Zafar N."/>
            <person name="Bertelli C."/>
            <person name="Schilde C."/>
            <person name="Kianianmomeni A."/>
            <person name="Burglin T.R."/>
            <person name="Frech C."/>
            <person name="Turcotte B."/>
            <person name="Kopec K.O."/>
            <person name="Synnott J.M."/>
            <person name="Choo C."/>
            <person name="Paponov I."/>
            <person name="Finkler A."/>
            <person name="Soon Heng Tan C."/>
            <person name="Hutchins A.P."/>
            <person name="Weinmeier T."/>
            <person name="Rattei T."/>
            <person name="Chu J.S."/>
            <person name="Gimenez G."/>
            <person name="Irimia M."/>
            <person name="Rigden D.J."/>
            <person name="Fitzpatrick D.A."/>
            <person name="Lorenzo-Morales J."/>
            <person name="Bateman A."/>
            <person name="Chiu C.H."/>
            <person name="Tang P."/>
            <person name="Hegemann P."/>
            <person name="Fromm H."/>
            <person name="Raoult D."/>
            <person name="Greub G."/>
            <person name="Miranda-Saavedra D."/>
            <person name="Chen N."/>
            <person name="Nash P."/>
            <person name="Ginger M.L."/>
            <person name="Horn M."/>
            <person name="Schaap P."/>
            <person name="Caler L."/>
            <person name="Loftus B."/>
        </authorList>
    </citation>
    <scope>NUCLEOTIDE SEQUENCE [LARGE SCALE GENOMIC DNA]</scope>
    <source>
        <strain evidence="4 5">Neff</strain>
    </source>
</reference>
<dbReference type="AlphaFoldDB" id="L8H8E9"/>
<dbReference type="CDD" id="cd00037">
    <property type="entry name" value="CLECT"/>
    <property type="match status" value="1"/>
</dbReference>
<keyword evidence="2" id="KW-0472">Membrane</keyword>
<feature type="compositionally biased region" description="Low complexity" evidence="1">
    <location>
        <begin position="142"/>
        <end position="174"/>
    </location>
</feature>
<feature type="domain" description="C-type lectin" evidence="3">
    <location>
        <begin position="14"/>
        <end position="124"/>
    </location>
</feature>
<gene>
    <name evidence="4" type="ORF">ACA1_385560</name>
</gene>
<evidence type="ECO:0000256" key="1">
    <source>
        <dbReference type="SAM" id="MobiDB-lite"/>
    </source>
</evidence>
<dbReference type="InterPro" id="IPR016187">
    <property type="entry name" value="CTDL_fold"/>
</dbReference>
<sequence length="494" mass="51813">MDRGQHGHVGATACANAASGATLAEFQSQSEFDVAYNLCTPRVVTIPDWCWTGVYTDPGPNNRTCCWKFGNDGDPTWLRSNGSQVWASSEPNNASGEQYCAALGYLTGGMDDTECANQMGVMCSLLAVAVSPSPSNSPTPSPSASQSPSTSTTASPSPSASLTPSASPTASPSPSNVPVLTVVQNVTAVIDNELPTISISAPTTTTAGEESTVGVTSSFQNVQVGSNTPATLEASDVTVTVEDRPASTDPESTATVPTHIYRSVLPDTTTTFEQSFAFHNHSAQGQFAQIGFTIGSSTLKWSINVTGASSEQLTVRYRLATLGSSAADAIDSSQPVIVRRSLPRANMTTYYFTLLSTSSSPSSTSSSSRVTAKVEVFDVALVDSLTVPLVGHSVVLVNASAAQPEYVLELTFPAFAHSLFYDPSISMGVLLNTREKSSSSDDNSLVIAVAVAVPVALLIVVIAASAATVWTKVHRTRLRERVRQQTLAFNMTTL</sequence>
<dbReference type="InterPro" id="IPR016186">
    <property type="entry name" value="C-type_lectin-like/link_sf"/>
</dbReference>
<dbReference type="Proteomes" id="UP000011083">
    <property type="component" value="Unassembled WGS sequence"/>
</dbReference>
<protein>
    <recommendedName>
        <fullName evidence="3">C-type lectin domain-containing protein</fullName>
    </recommendedName>
</protein>
<dbReference type="PROSITE" id="PS50041">
    <property type="entry name" value="C_TYPE_LECTIN_2"/>
    <property type="match status" value="1"/>
</dbReference>
<evidence type="ECO:0000256" key="2">
    <source>
        <dbReference type="SAM" id="Phobius"/>
    </source>
</evidence>
<dbReference type="KEGG" id="acan:ACA1_385560"/>
<dbReference type="RefSeq" id="XP_004347161.1">
    <property type="nucleotide sequence ID" value="XM_004347111.1"/>
</dbReference>
<name>L8H8E9_ACACF</name>
<dbReference type="VEuPathDB" id="AmoebaDB:ACA1_385560"/>
<accession>L8H8E9</accession>
<evidence type="ECO:0000313" key="5">
    <source>
        <dbReference type="Proteomes" id="UP000011083"/>
    </source>
</evidence>
<evidence type="ECO:0000259" key="3">
    <source>
        <dbReference type="PROSITE" id="PS50041"/>
    </source>
</evidence>
<dbReference type="SUPFAM" id="SSF56436">
    <property type="entry name" value="C-type lectin-like"/>
    <property type="match status" value="1"/>
</dbReference>
<dbReference type="EMBL" id="KB007900">
    <property type="protein sequence ID" value="ELR21779.1"/>
    <property type="molecule type" value="Genomic_DNA"/>
</dbReference>
<keyword evidence="2" id="KW-1133">Transmembrane helix</keyword>
<feature type="region of interest" description="Disordered" evidence="1">
    <location>
        <begin position="132"/>
        <end position="176"/>
    </location>
</feature>
<proteinExistence type="predicted"/>
<dbReference type="GeneID" id="14922692"/>
<organism evidence="4 5">
    <name type="scientific">Acanthamoeba castellanii (strain ATCC 30010 / Neff)</name>
    <dbReference type="NCBI Taxonomy" id="1257118"/>
    <lineage>
        <taxon>Eukaryota</taxon>
        <taxon>Amoebozoa</taxon>
        <taxon>Discosea</taxon>
        <taxon>Longamoebia</taxon>
        <taxon>Centramoebida</taxon>
        <taxon>Acanthamoebidae</taxon>
        <taxon>Acanthamoeba</taxon>
    </lineage>
</organism>
<keyword evidence="5" id="KW-1185">Reference proteome</keyword>
<dbReference type="InterPro" id="IPR001304">
    <property type="entry name" value="C-type_lectin-like"/>
</dbReference>
<evidence type="ECO:0000313" key="4">
    <source>
        <dbReference type="EMBL" id="ELR21779.1"/>
    </source>
</evidence>
<keyword evidence="2" id="KW-0812">Transmembrane</keyword>
<feature type="transmembrane region" description="Helical" evidence="2">
    <location>
        <begin position="445"/>
        <end position="471"/>
    </location>
</feature>
<dbReference type="Gene3D" id="3.10.100.10">
    <property type="entry name" value="Mannose-Binding Protein A, subunit A"/>
    <property type="match status" value="1"/>
</dbReference>